<proteinExistence type="predicted"/>
<keyword evidence="2" id="KW-1185">Reference proteome</keyword>
<name>A0ABQ9X4Q7_9EUKA</name>
<gene>
    <name evidence="1" type="ORF">BLNAU_18291</name>
</gene>
<dbReference type="Proteomes" id="UP001281761">
    <property type="component" value="Unassembled WGS sequence"/>
</dbReference>
<organism evidence="1 2">
    <name type="scientific">Blattamonas nauphoetae</name>
    <dbReference type="NCBI Taxonomy" id="2049346"/>
    <lineage>
        <taxon>Eukaryota</taxon>
        <taxon>Metamonada</taxon>
        <taxon>Preaxostyla</taxon>
        <taxon>Oxymonadida</taxon>
        <taxon>Blattamonas</taxon>
    </lineage>
</organism>
<reference evidence="1 2" key="1">
    <citation type="journal article" date="2022" name="bioRxiv">
        <title>Genomics of Preaxostyla Flagellates Illuminates Evolutionary Transitions and the Path Towards Mitochondrial Loss.</title>
        <authorList>
            <person name="Novak L.V.F."/>
            <person name="Treitli S.C."/>
            <person name="Pyrih J."/>
            <person name="Halakuc P."/>
            <person name="Pipaliya S.V."/>
            <person name="Vacek V."/>
            <person name="Brzon O."/>
            <person name="Soukal P."/>
            <person name="Eme L."/>
            <person name="Dacks J.B."/>
            <person name="Karnkowska A."/>
            <person name="Elias M."/>
            <person name="Hampl V."/>
        </authorList>
    </citation>
    <scope>NUCLEOTIDE SEQUENCE [LARGE SCALE GENOMIC DNA]</scope>
    <source>
        <strain evidence="1">NAU3</strain>
        <tissue evidence="1">Gut</tissue>
    </source>
</reference>
<evidence type="ECO:0000313" key="2">
    <source>
        <dbReference type="Proteomes" id="UP001281761"/>
    </source>
</evidence>
<accession>A0ABQ9X4Q7</accession>
<dbReference type="EMBL" id="JARBJD010000219">
    <property type="protein sequence ID" value="KAK2946761.1"/>
    <property type="molecule type" value="Genomic_DNA"/>
</dbReference>
<sequence length="663" mass="72639">MMLVQLICVSVSLISHHHYVSILADDRAALPLDTFLTDQIPPSSNNPTLTALMLQNFVHHGQNIEIEERTLSLCGHSTEIVHTNNLLVPSPNDEDEMMSKDCLNISPIFAVRNSTLSLFDMTLTASTGGSFIARVSSSDVTVSRSDIWSNGFQSPFLVDGGSHFGSCEMLFVEVSHRSENSHLLLPLVSSSFGAQLPSTVSTIRNQLFLRGIALSISNCEMRHSTGPLFDIGTLDDRTDQLNVDCVVALSDCTLRNLTTSDQMLIVDRHLRTAQKVVNCQLSSSFGNIWGAISCGLDTPGSFFVINSSFSNIQPSSLLSPPHSPHTNTNTVFEAATRQEPSLDDFKLISCQFSQIDGTEALIHLNQPLSSSSRTVTLTRCSFCECGRTEGSPSMLLLCGIESVGLFDVSFVRCGGRDGLSIVVISDSIVDSNSSLHFVECGSSELSLTGLVNTTELGMIGDTDSPSPSPFLFPIHQTNNTRRQNSQDLTVAVSVHDTNHPDYYSITLSCPGITGLMFDLTLQGSVYSETETMWISGGFGGWNFNFFPIGISVPDDTIRLWPGYAFCEDGNDYNIVLNPTTFKVPSRRLKLTAGTPATRYNTDYTTDCDHAGTSSNRIDRISQFLGQDHIDTERTLVVRRHRVLTHPCRIVHVVTKCRQLSLHC</sequence>
<comment type="caution">
    <text evidence="1">The sequence shown here is derived from an EMBL/GenBank/DDBJ whole genome shotgun (WGS) entry which is preliminary data.</text>
</comment>
<evidence type="ECO:0000313" key="1">
    <source>
        <dbReference type="EMBL" id="KAK2946761.1"/>
    </source>
</evidence>
<protein>
    <submittedName>
        <fullName evidence="1">Uncharacterized protein</fullName>
    </submittedName>
</protein>